<comment type="similarity">
    <text evidence="2">Belongs to the CPA3 antiporters (TC 2.A.63) subunit F family.</text>
</comment>
<feature type="transmembrane region" description="Helical" evidence="8">
    <location>
        <begin position="50"/>
        <end position="69"/>
    </location>
</feature>
<keyword evidence="5 8" id="KW-0812">Transmembrane</keyword>
<evidence type="ECO:0000256" key="6">
    <source>
        <dbReference type="ARBA" id="ARBA00022989"/>
    </source>
</evidence>
<proteinExistence type="inferred from homology"/>
<evidence type="ECO:0000256" key="3">
    <source>
        <dbReference type="ARBA" id="ARBA00022448"/>
    </source>
</evidence>
<keyword evidence="10" id="KW-1185">Reference proteome</keyword>
<dbReference type="AlphaFoldDB" id="A8LQT5"/>
<keyword evidence="4" id="KW-1003">Cell membrane</keyword>
<protein>
    <submittedName>
        <fullName evidence="9">Multiple resistance and pH regulation protein F</fullName>
    </submittedName>
</protein>
<evidence type="ECO:0000313" key="9">
    <source>
        <dbReference type="EMBL" id="ABV92478.1"/>
    </source>
</evidence>
<dbReference type="KEGG" id="dsh:Dshi_0733"/>
<dbReference type="eggNOG" id="COG2212">
    <property type="taxonomic scope" value="Bacteria"/>
</dbReference>
<reference evidence="10" key="1">
    <citation type="journal article" date="2010" name="ISME J.">
        <title>The complete genome sequence of the algal symbiont Dinoroseobacter shibae: a hitchhiker's guide to life in the sea.</title>
        <authorList>
            <person name="Wagner-Dobler I."/>
            <person name="Ballhausen B."/>
            <person name="Berger M."/>
            <person name="Brinkhoff T."/>
            <person name="Buchholz I."/>
            <person name="Bunk B."/>
            <person name="Cypionka H."/>
            <person name="Daniel R."/>
            <person name="Drepper T."/>
            <person name="Gerdts G."/>
            <person name="Hahnke S."/>
            <person name="Han C."/>
            <person name="Jahn D."/>
            <person name="Kalhoefer D."/>
            <person name="Kiss H."/>
            <person name="Klenk H.P."/>
            <person name="Kyrpides N."/>
            <person name="Liebl W."/>
            <person name="Liesegang H."/>
            <person name="Meincke L."/>
            <person name="Pati A."/>
            <person name="Petersen J."/>
            <person name="Piekarski T."/>
            <person name="Pommerenke C."/>
            <person name="Pradella S."/>
            <person name="Pukall R."/>
            <person name="Rabus R."/>
            <person name="Stackebrandt E."/>
            <person name="Thole S."/>
            <person name="Thompson L."/>
            <person name="Tielen P."/>
            <person name="Tomasch J."/>
            <person name="von Jan M."/>
            <person name="Wanphrut N."/>
            <person name="Wichels A."/>
            <person name="Zech H."/>
            <person name="Simon M."/>
        </authorList>
    </citation>
    <scope>NUCLEOTIDE SEQUENCE [LARGE SCALE GENOMIC DNA]</scope>
    <source>
        <strain evidence="10">DSM 16493 / NCIMB 14021 / DFL 12</strain>
    </source>
</reference>
<dbReference type="HOGENOM" id="CLU_125825_1_2_5"/>
<evidence type="ECO:0000256" key="4">
    <source>
        <dbReference type="ARBA" id="ARBA00022475"/>
    </source>
</evidence>
<feature type="transmembrane region" description="Helical" evidence="8">
    <location>
        <begin position="20"/>
        <end position="38"/>
    </location>
</feature>
<dbReference type="Pfam" id="PF04066">
    <property type="entry name" value="MrpF_PhaF"/>
    <property type="match status" value="1"/>
</dbReference>
<evidence type="ECO:0000256" key="1">
    <source>
        <dbReference type="ARBA" id="ARBA00004651"/>
    </source>
</evidence>
<evidence type="ECO:0000256" key="8">
    <source>
        <dbReference type="SAM" id="Phobius"/>
    </source>
</evidence>
<dbReference type="GO" id="GO:0005886">
    <property type="term" value="C:plasma membrane"/>
    <property type="evidence" value="ECO:0007669"/>
    <property type="project" value="UniProtKB-SubCell"/>
</dbReference>
<dbReference type="Proteomes" id="UP000006833">
    <property type="component" value="Chromosome"/>
</dbReference>
<dbReference type="EMBL" id="CP000830">
    <property type="protein sequence ID" value="ABV92478.1"/>
    <property type="molecule type" value="Genomic_DNA"/>
</dbReference>
<evidence type="ECO:0000256" key="2">
    <source>
        <dbReference type="ARBA" id="ARBA00009212"/>
    </source>
</evidence>
<keyword evidence="3" id="KW-0813">Transport</keyword>
<name>A8LQT5_DINSH</name>
<organism evidence="9 10">
    <name type="scientific">Dinoroseobacter shibae (strain DSM 16493 / NCIMB 14021 / DFL 12)</name>
    <dbReference type="NCBI Taxonomy" id="398580"/>
    <lineage>
        <taxon>Bacteria</taxon>
        <taxon>Pseudomonadati</taxon>
        <taxon>Pseudomonadota</taxon>
        <taxon>Alphaproteobacteria</taxon>
        <taxon>Rhodobacterales</taxon>
        <taxon>Roseobacteraceae</taxon>
        <taxon>Dinoroseobacter</taxon>
    </lineage>
</organism>
<evidence type="ECO:0000256" key="7">
    <source>
        <dbReference type="ARBA" id="ARBA00023136"/>
    </source>
</evidence>
<dbReference type="InterPro" id="IPR007208">
    <property type="entry name" value="MrpF/PhaF-like"/>
</dbReference>
<comment type="subcellular location">
    <subcellularLocation>
        <location evidence="1">Cell membrane</location>
        <topology evidence="1">Multi-pass membrane protein</topology>
    </subcellularLocation>
</comment>
<gene>
    <name evidence="9" type="primary">mnhF</name>
    <name evidence="9" type="ordered locus">Dshi_0733</name>
</gene>
<dbReference type="PANTHER" id="PTHR34702">
    <property type="entry name" value="NA(+)/H(+) ANTIPORTER SUBUNIT F1"/>
    <property type="match status" value="1"/>
</dbReference>
<dbReference type="PANTHER" id="PTHR34702:SF1">
    <property type="entry name" value="NA(+)_H(+) ANTIPORTER SUBUNIT F"/>
    <property type="match status" value="1"/>
</dbReference>
<keyword evidence="6 8" id="KW-1133">Transmembrane helix</keyword>
<dbReference type="RefSeq" id="WP_012177410.1">
    <property type="nucleotide sequence ID" value="NC_009952.1"/>
</dbReference>
<evidence type="ECO:0000313" key="10">
    <source>
        <dbReference type="Proteomes" id="UP000006833"/>
    </source>
</evidence>
<keyword evidence="7 8" id="KW-0472">Membrane</keyword>
<evidence type="ECO:0000256" key="5">
    <source>
        <dbReference type="ARBA" id="ARBA00022692"/>
    </source>
</evidence>
<dbReference type="GO" id="GO:0015385">
    <property type="term" value="F:sodium:proton antiporter activity"/>
    <property type="evidence" value="ECO:0007669"/>
    <property type="project" value="TreeGrafter"/>
</dbReference>
<feature type="transmembrane region" description="Helical" evidence="8">
    <location>
        <begin position="75"/>
        <end position="99"/>
    </location>
</feature>
<dbReference type="STRING" id="398580.Dshi_0733"/>
<sequence length="118" mass="12623">MLEFFSSLLIETRQTGPLGVAVLLSFVMVVAALVLSTIRLLRGPTLPDRVVALDLISILLVALLTLFAISSQVDAYLDAAIVLALVAFLGTVALARFVLRSGRNYKSGTPMPPGEERP</sequence>
<accession>A8LQT5</accession>